<dbReference type="InterPro" id="IPR003598">
    <property type="entry name" value="Ig_sub2"/>
</dbReference>
<dbReference type="EMBL" id="JAUPFM010000013">
    <property type="protein sequence ID" value="KAK2833282.1"/>
    <property type="molecule type" value="Genomic_DNA"/>
</dbReference>
<evidence type="ECO:0000256" key="2">
    <source>
        <dbReference type="ARBA" id="ARBA00023319"/>
    </source>
</evidence>
<dbReference type="InterPro" id="IPR013783">
    <property type="entry name" value="Ig-like_fold"/>
</dbReference>
<dbReference type="AlphaFoldDB" id="A0AA88MBS5"/>
<dbReference type="GO" id="GO:0007155">
    <property type="term" value="P:cell adhesion"/>
    <property type="evidence" value="ECO:0007669"/>
    <property type="project" value="InterPro"/>
</dbReference>
<dbReference type="InterPro" id="IPR036179">
    <property type="entry name" value="Ig-like_dom_sf"/>
</dbReference>
<dbReference type="PANTHER" id="PTHR13771">
    <property type="entry name" value="INTERCELLULAR ADHESION MOLECULE"/>
    <property type="match status" value="1"/>
</dbReference>
<dbReference type="SMART" id="SM00409">
    <property type="entry name" value="IG"/>
    <property type="match status" value="8"/>
</dbReference>
<dbReference type="Gene3D" id="2.60.40.10">
    <property type="entry name" value="Immunoglobulins"/>
    <property type="match status" value="11"/>
</dbReference>
<dbReference type="Pfam" id="PF07679">
    <property type="entry name" value="I-set"/>
    <property type="match status" value="1"/>
</dbReference>
<dbReference type="PANTHER" id="PTHR13771:SF9">
    <property type="entry name" value="INTERCELLULAR ADHESION MOLECULE 5"/>
    <property type="match status" value="1"/>
</dbReference>
<keyword evidence="3" id="KW-0812">Transmembrane</keyword>
<dbReference type="SMART" id="SM00408">
    <property type="entry name" value="IGc2"/>
    <property type="match status" value="3"/>
</dbReference>
<organism evidence="6 7">
    <name type="scientific">Channa striata</name>
    <name type="common">Snakehead murrel</name>
    <name type="synonym">Ophicephalus striatus</name>
    <dbReference type="NCBI Taxonomy" id="64152"/>
    <lineage>
        <taxon>Eukaryota</taxon>
        <taxon>Metazoa</taxon>
        <taxon>Chordata</taxon>
        <taxon>Craniata</taxon>
        <taxon>Vertebrata</taxon>
        <taxon>Euteleostomi</taxon>
        <taxon>Actinopterygii</taxon>
        <taxon>Neopterygii</taxon>
        <taxon>Teleostei</taxon>
        <taxon>Neoteleostei</taxon>
        <taxon>Acanthomorphata</taxon>
        <taxon>Anabantaria</taxon>
        <taxon>Anabantiformes</taxon>
        <taxon>Channoidei</taxon>
        <taxon>Channidae</taxon>
        <taxon>Channa</taxon>
    </lineage>
</organism>
<keyword evidence="3" id="KW-1133">Transmembrane helix</keyword>
<dbReference type="FunFam" id="2.60.40.10:FF:000032">
    <property type="entry name" value="palladin isoform X1"/>
    <property type="match status" value="1"/>
</dbReference>
<keyword evidence="7" id="KW-1185">Reference proteome</keyword>
<name>A0AA88MBS5_CHASR</name>
<dbReference type="GO" id="GO:0005178">
    <property type="term" value="F:integrin binding"/>
    <property type="evidence" value="ECO:0007669"/>
    <property type="project" value="InterPro"/>
</dbReference>
<feature type="transmembrane region" description="Helical" evidence="3">
    <location>
        <begin position="1107"/>
        <end position="1133"/>
    </location>
</feature>
<comment type="caution">
    <text evidence="6">The sequence shown here is derived from an EMBL/GenBank/DDBJ whole genome shotgun (WGS) entry which is preliminary data.</text>
</comment>
<keyword evidence="1" id="KW-1015">Disulfide bond</keyword>
<feature type="domain" description="Ig-like" evidence="5">
    <location>
        <begin position="372"/>
        <end position="456"/>
    </location>
</feature>
<feature type="chain" id="PRO_5041645193" description="Ig-like domain-containing protein" evidence="4">
    <location>
        <begin position="24"/>
        <end position="1171"/>
    </location>
</feature>
<accession>A0AA88MBS5</accession>
<feature type="domain" description="Ig-like" evidence="5">
    <location>
        <begin position="708"/>
        <end position="853"/>
    </location>
</feature>
<evidence type="ECO:0000256" key="4">
    <source>
        <dbReference type="SAM" id="SignalP"/>
    </source>
</evidence>
<keyword evidence="4" id="KW-0732">Signal</keyword>
<evidence type="ECO:0000256" key="1">
    <source>
        <dbReference type="ARBA" id="ARBA00023157"/>
    </source>
</evidence>
<dbReference type="SUPFAM" id="SSF48726">
    <property type="entry name" value="Immunoglobulin"/>
    <property type="match status" value="9"/>
</dbReference>
<feature type="domain" description="Ig-like" evidence="5">
    <location>
        <begin position="114"/>
        <end position="211"/>
    </location>
</feature>
<evidence type="ECO:0000256" key="3">
    <source>
        <dbReference type="SAM" id="Phobius"/>
    </source>
</evidence>
<dbReference type="InterPro" id="IPR013098">
    <property type="entry name" value="Ig_I-set"/>
</dbReference>
<evidence type="ECO:0000313" key="6">
    <source>
        <dbReference type="EMBL" id="KAK2833282.1"/>
    </source>
</evidence>
<keyword evidence="2" id="KW-0393">Immunoglobulin domain</keyword>
<gene>
    <name evidence="6" type="ORF">Q5P01_017171</name>
</gene>
<dbReference type="Proteomes" id="UP001187415">
    <property type="component" value="Unassembled WGS sequence"/>
</dbReference>
<dbReference type="InterPro" id="IPR047012">
    <property type="entry name" value="ICAM_VCAM"/>
</dbReference>
<dbReference type="InterPro" id="IPR007110">
    <property type="entry name" value="Ig-like_dom"/>
</dbReference>
<reference evidence="6" key="1">
    <citation type="submission" date="2023-07" db="EMBL/GenBank/DDBJ databases">
        <title>Chromosome-level Genome Assembly of Striped Snakehead (Channa striata).</title>
        <authorList>
            <person name="Liu H."/>
        </authorList>
    </citation>
    <scope>NUCLEOTIDE SEQUENCE</scope>
    <source>
        <strain evidence="6">Gz</strain>
        <tissue evidence="6">Muscle</tissue>
    </source>
</reference>
<sequence>MSRNTLFVRLFVGFILTATGVNSSCPIELSPTSVVVRYGEPVSINCSTSEVHFEGLGWEATQSGTGIEPVNHLTWTVETLKDWMISPSCFISPSHNSTFEQCQRTANIVLYTFPEEINITSTHDSDVMMKENETYNFTCDIQRVAPVRNLSVRWYKGDTIIHTDTFDNASKKPVTASPVLSLTTTRADNGVTLRCEAHMDLRPEGPQLNVSSQAYDIKVSFGPDVQCSDIELLENETLKDRCLVEGHPTPSVRWLKDGQPTNLNVPLSRENAGTYNIEAEGLHVVKKDIQVHVLYGPELRCKSTYTVLEHAPHDITCAAEGYPKPKTTWLKHNEEVEIPQNLTRRDAGQYVIRSSNRLSSVNFTVEIIVLYPPSQITELEDSEVQAGFDFQLKCSTTGNPQPKYFWNYDRAANVMEENKDGVSLLLIRNATAYNMGSYTCHAWNERGNVSKAVRVTVKGVNSSCPIELSPTSVVVRYGEPVSINCSTSEVHFEGLGWEATQSGTGIEPVNHLTWTVETLKDWMISSSCFISPSHNSKFEQCQRTANIVLYTFPEDINITSTHDSDVMMKENETYKFTCDIQRVAPVRNLSVRWYKGDKIIHTDTFDNASKKPENPSPVLSLTTTRADNGVTLRCEAHMDLRPGGPQLNVSSQAYDIKVSFGPDVQCSDIELLENETLKDRENAGTYNIEAEGLHVVKKDIQVHVLYGPELRCKSTYTVLEHAPHDITCAAEGYPKPKTTWLKHNEEVEIPQNLTRRDAGQYVIRSSNRLSSVNFTVEIIVLYPPSQITELEDSEVQAGSDFQLKCSTMANVMEENKDGVSLLLIRNATAYNMGSYTCHAWNERGNVSKTVRVTVKGAKQECPIEITPDRMVIQYKNTSQYAKCKSTDSNVKDIYWQDTKGVKTFNESWLIDINKDWDLRPVCFAVFNGIGECHKQLNVTLYKAPDSVVIRSVDNLSSVMEGREFSLQCDIINVAPVQNLTVRWYRQNDTFEPPGEVKMEVTSCLPEDINCNIGVIRSPVNVSSVIKISLNKQDGITEFRCEAQLNLGPEGPPNIMSSPLNISVSYKPTINTTRLPKTIPVAGIYNCTATNEYGSSFHVVEAILKEDYLPLIAGFVAVTVVAISVVFLFIYSIYYKNTKMRRYSLKNPRFGARNGNVAHNGWDLQFPMTRLS</sequence>
<protein>
    <recommendedName>
        <fullName evidence="5">Ig-like domain-containing protein</fullName>
    </recommendedName>
</protein>
<feature type="domain" description="Ig-like" evidence="5">
    <location>
        <begin position="944"/>
        <end position="1062"/>
    </location>
</feature>
<keyword evidence="3" id="KW-0472">Membrane</keyword>
<feature type="domain" description="Ig-like" evidence="5">
    <location>
        <begin position="223"/>
        <end position="316"/>
    </location>
</feature>
<dbReference type="PROSITE" id="PS50835">
    <property type="entry name" value="IG_LIKE"/>
    <property type="match status" value="6"/>
</dbReference>
<feature type="signal peptide" evidence="4">
    <location>
        <begin position="1"/>
        <end position="23"/>
    </location>
</feature>
<feature type="domain" description="Ig-like" evidence="5">
    <location>
        <begin position="553"/>
        <end position="650"/>
    </location>
</feature>
<dbReference type="InterPro" id="IPR003599">
    <property type="entry name" value="Ig_sub"/>
</dbReference>
<evidence type="ECO:0000313" key="7">
    <source>
        <dbReference type="Proteomes" id="UP001187415"/>
    </source>
</evidence>
<evidence type="ECO:0000259" key="5">
    <source>
        <dbReference type="PROSITE" id="PS50835"/>
    </source>
</evidence>
<proteinExistence type="predicted"/>